<dbReference type="SUPFAM" id="SSF46785">
    <property type="entry name" value="Winged helix' DNA-binding domain"/>
    <property type="match status" value="1"/>
</dbReference>
<dbReference type="RefSeq" id="WP_226370588.1">
    <property type="nucleotide sequence ID" value="NZ_JAGIKX010000001.1"/>
</dbReference>
<reference evidence="2 3" key="1">
    <citation type="submission" date="2021-03" db="EMBL/GenBank/DDBJ databases">
        <title>Genomic Encyclopedia of Type Strains, Phase IV (KMG-IV): sequencing the most valuable type-strain genomes for metagenomic binning, comparative biology and taxonomic classification.</title>
        <authorList>
            <person name="Goeker M."/>
        </authorList>
    </citation>
    <scope>NUCLEOTIDE SEQUENCE [LARGE SCALE GENOMIC DNA]</scope>
    <source>
        <strain evidence="2 3">DSM 25790</strain>
    </source>
</reference>
<evidence type="ECO:0000313" key="3">
    <source>
        <dbReference type="Proteomes" id="UP001519294"/>
    </source>
</evidence>
<accession>A0ABS4S4I5</accession>
<dbReference type="InterPro" id="IPR029491">
    <property type="entry name" value="Helicase_HTH"/>
</dbReference>
<sequence>MLFSGIVLKCCLHINDERSTAAIFHLLKGKRSIQTVQDTHIYHLDHLYGIHQQLTKQTFDRKIKELHHQDLLIPKSSTKNIYKPTDKAKKWIENNKGNLPMNRFQGLKYYESGKIFYQRLLLLIQTLTNSKMHHLNFIPVIDNRSVENWVREAYKQIKPDENKVLSKLHEELHSLLVHFSDKEASLFVNKLTGFKTYGMSIQQLAMMYKMDAIDIQLLLTSMIHYILNVITKEHARYPWMAFIANHIKDNHFMTKSAQKTYHLLNKEKFSIEQIAKRRRLKENTICDHIVEIALNDNHFPIEYYVEKNTFEEILNAIKQTNSLKLKHIKEKVNDDISYFQIRLTLAQFKTRLNR</sequence>
<protein>
    <submittedName>
        <fullName evidence="2">Uncharacterized protein YpbB</fullName>
    </submittedName>
</protein>
<dbReference type="InterPro" id="IPR036390">
    <property type="entry name" value="WH_DNA-bd_sf"/>
</dbReference>
<comment type="caution">
    <text evidence="2">The sequence shown here is derived from an EMBL/GenBank/DDBJ whole genome shotgun (WGS) entry which is preliminary data.</text>
</comment>
<dbReference type="Pfam" id="PF14493">
    <property type="entry name" value="HTH_40"/>
    <property type="match status" value="1"/>
</dbReference>
<evidence type="ECO:0000313" key="2">
    <source>
        <dbReference type="EMBL" id="MBP2256406.1"/>
    </source>
</evidence>
<dbReference type="Gene3D" id="1.10.10.10">
    <property type="entry name" value="Winged helix-like DNA-binding domain superfamily/Winged helix DNA-binding domain"/>
    <property type="match status" value="1"/>
</dbReference>
<dbReference type="InterPro" id="IPR008308">
    <property type="entry name" value="YpbB-like"/>
</dbReference>
<dbReference type="Gene3D" id="1.10.10.1390">
    <property type="entry name" value="ATP-dependent DNA helicase RecQ"/>
    <property type="match status" value="1"/>
</dbReference>
<feature type="domain" description="Helicase Helix-turn-helix" evidence="1">
    <location>
        <begin position="256"/>
        <end position="345"/>
    </location>
</feature>
<dbReference type="PIRSF" id="PIRSF021350">
    <property type="entry name" value="UCP021350"/>
    <property type="match status" value="1"/>
</dbReference>
<organism evidence="2 3">
    <name type="scientific">Virgibacillus alimentarius</name>
    <dbReference type="NCBI Taxonomy" id="698769"/>
    <lineage>
        <taxon>Bacteria</taxon>
        <taxon>Bacillati</taxon>
        <taxon>Bacillota</taxon>
        <taxon>Bacilli</taxon>
        <taxon>Bacillales</taxon>
        <taxon>Bacillaceae</taxon>
        <taxon>Virgibacillus</taxon>
    </lineage>
</organism>
<dbReference type="Proteomes" id="UP001519294">
    <property type="component" value="Unassembled WGS sequence"/>
</dbReference>
<evidence type="ECO:0000259" key="1">
    <source>
        <dbReference type="Pfam" id="PF14493"/>
    </source>
</evidence>
<proteinExistence type="predicted"/>
<keyword evidence="3" id="KW-1185">Reference proteome</keyword>
<dbReference type="InterPro" id="IPR036388">
    <property type="entry name" value="WH-like_DNA-bd_sf"/>
</dbReference>
<dbReference type="EMBL" id="JAGIKX010000001">
    <property type="protein sequence ID" value="MBP2256406.1"/>
    <property type="molecule type" value="Genomic_DNA"/>
</dbReference>
<name>A0ABS4S4I5_9BACI</name>
<gene>
    <name evidence="2" type="ORF">J2Z81_000338</name>
</gene>